<dbReference type="AlphaFoldDB" id="A0A445MGF3"/>
<reference evidence="1" key="1">
    <citation type="journal article" date="2018" name="Data Brief">
        <title>Genome sequence data from 17 accessions of Ensete ventricosum, a staple food crop for millions in Ethiopia.</title>
        <authorList>
            <person name="Yemataw Z."/>
            <person name="Muzemil S."/>
            <person name="Ambachew D."/>
            <person name="Tripathi L."/>
            <person name="Tesfaye K."/>
            <person name="Chala A."/>
            <person name="Farbos A."/>
            <person name="O'Neill P."/>
            <person name="Moore K."/>
            <person name="Grant M."/>
            <person name="Studholme D.J."/>
        </authorList>
    </citation>
    <scope>NUCLEOTIDE SEQUENCE [LARGE SCALE GENOMIC DNA]</scope>
    <source>
        <tissue evidence="1">Leaf</tissue>
    </source>
</reference>
<evidence type="ECO:0000313" key="1">
    <source>
        <dbReference type="EMBL" id="RZR73278.1"/>
    </source>
</evidence>
<dbReference type="Proteomes" id="UP000290560">
    <property type="component" value="Unassembled WGS sequence"/>
</dbReference>
<protein>
    <submittedName>
        <fullName evidence="1">Uncharacterized protein</fullName>
    </submittedName>
</protein>
<accession>A0A445MGF3</accession>
<proteinExistence type="predicted"/>
<sequence length="144" mass="15174">AVVAGGRPCRRQPLRAVPLPADCLPTDAELGVGRPLRAGRGRSSADRWQQPLRRGCGCRVVVGRPFAWGPWLQPPTPLQVAGHPCKGAGRGHAREIVYPCIPDPDGEDEGGQASSSLAVSTRWISAAKLLQSGLATLAQREGGE</sequence>
<gene>
    <name evidence="1" type="ORF">BHM03_00022262</name>
</gene>
<dbReference type="EMBL" id="KV875873">
    <property type="protein sequence ID" value="RZR73278.1"/>
    <property type="molecule type" value="Genomic_DNA"/>
</dbReference>
<organism evidence="1">
    <name type="scientific">Ensete ventricosum</name>
    <name type="common">Abyssinian banana</name>
    <name type="synonym">Musa ensete</name>
    <dbReference type="NCBI Taxonomy" id="4639"/>
    <lineage>
        <taxon>Eukaryota</taxon>
        <taxon>Viridiplantae</taxon>
        <taxon>Streptophyta</taxon>
        <taxon>Embryophyta</taxon>
        <taxon>Tracheophyta</taxon>
        <taxon>Spermatophyta</taxon>
        <taxon>Magnoliopsida</taxon>
        <taxon>Liliopsida</taxon>
        <taxon>Zingiberales</taxon>
        <taxon>Musaceae</taxon>
        <taxon>Ensete</taxon>
    </lineage>
</organism>
<feature type="non-terminal residue" evidence="1">
    <location>
        <position position="1"/>
    </location>
</feature>
<name>A0A445MGF3_ENSVE</name>